<protein>
    <submittedName>
        <fullName evidence="1">Uncharacterized protein</fullName>
    </submittedName>
</protein>
<evidence type="ECO:0000313" key="2">
    <source>
        <dbReference type="Proteomes" id="UP001279734"/>
    </source>
</evidence>
<sequence>MMRDTDAGQINSVLRFCPIKEMVDVGPRKICSFLKKSGTLGMHPSSLCHIKRLMCRSWQIQIPYQLSWLRFGYAVFRPLGGYRFWCLGFLFCSVELQWNAFFYPAVPAADAIVLKLLRDGASFSCSDEGLLLDLECSAASCRSSNLAPGWIQLLVSLNSTLLCSVAVERAFLLLFLLMLQLCCNSCRFVAMLSAGCIRLNAYAAVVMGSIAEMVGFWVGLDGPLSAVISGSLSAVWLAIGQLLSD</sequence>
<keyword evidence="2" id="KW-1185">Reference proteome</keyword>
<dbReference type="AlphaFoldDB" id="A0AAD3SFG0"/>
<proteinExistence type="predicted"/>
<reference evidence="1" key="1">
    <citation type="submission" date="2023-05" db="EMBL/GenBank/DDBJ databases">
        <title>Nepenthes gracilis genome sequencing.</title>
        <authorList>
            <person name="Fukushima K."/>
        </authorList>
    </citation>
    <scope>NUCLEOTIDE SEQUENCE</scope>
    <source>
        <strain evidence="1">SING2019-196</strain>
    </source>
</reference>
<dbReference type="Proteomes" id="UP001279734">
    <property type="component" value="Unassembled WGS sequence"/>
</dbReference>
<accession>A0AAD3SFG0</accession>
<gene>
    <name evidence="1" type="ORF">Nepgr_011612</name>
</gene>
<comment type="caution">
    <text evidence="1">The sequence shown here is derived from an EMBL/GenBank/DDBJ whole genome shotgun (WGS) entry which is preliminary data.</text>
</comment>
<evidence type="ECO:0000313" key="1">
    <source>
        <dbReference type="EMBL" id="GMH09771.1"/>
    </source>
</evidence>
<dbReference type="EMBL" id="BSYO01000009">
    <property type="protein sequence ID" value="GMH09771.1"/>
    <property type="molecule type" value="Genomic_DNA"/>
</dbReference>
<organism evidence="1 2">
    <name type="scientific">Nepenthes gracilis</name>
    <name type="common">Slender pitcher plant</name>
    <dbReference type="NCBI Taxonomy" id="150966"/>
    <lineage>
        <taxon>Eukaryota</taxon>
        <taxon>Viridiplantae</taxon>
        <taxon>Streptophyta</taxon>
        <taxon>Embryophyta</taxon>
        <taxon>Tracheophyta</taxon>
        <taxon>Spermatophyta</taxon>
        <taxon>Magnoliopsida</taxon>
        <taxon>eudicotyledons</taxon>
        <taxon>Gunneridae</taxon>
        <taxon>Pentapetalae</taxon>
        <taxon>Caryophyllales</taxon>
        <taxon>Nepenthaceae</taxon>
        <taxon>Nepenthes</taxon>
    </lineage>
</organism>
<name>A0AAD3SFG0_NEPGR</name>